<dbReference type="InterPro" id="IPR009725">
    <property type="entry name" value="3_dmu_93_MTrfase"/>
</dbReference>
<dbReference type="PANTHER" id="PTHR33990:SF2">
    <property type="entry name" value="PHNB-LIKE DOMAIN-CONTAINING PROTEIN"/>
    <property type="match status" value="1"/>
</dbReference>
<evidence type="ECO:0000313" key="2">
    <source>
        <dbReference type="EMBL" id="MBB5329767.1"/>
    </source>
</evidence>
<dbReference type="PIRSF" id="PIRSF021700">
    <property type="entry name" value="3_dmu_93_MTrfase"/>
    <property type="match status" value="1"/>
</dbReference>
<evidence type="ECO:0000313" key="3">
    <source>
        <dbReference type="Proteomes" id="UP000535182"/>
    </source>
</evidence>
<keyword evidence="3" id="KW-1185">Reference proteome</keyword>
<gene>
    <name evidence="2" type="ORF">HDF14_003389</name>
</gene>
<dbReference type="Gene3D" id="3.10.180.10">
    <property type="entry name" value="2,3-Dihydroxybiphenyl 1,2-Dioxygenase, domain 1"/>
    <property type="match status" value="1"/>
</dbReference>
<accession>A0A9X0U6G3</accession>
<dbReference type="CDD" id="cd06588">
    <property type="entry name" value="PhnB_like"/>
    <property type="match status" value="1"/>
</dbReference>
<dbReference type="EMBL" id="JACHEB010000007">
    <property type="protein sequence ID" value="MBB5329767.1"/>
    <property type="molecule type" value="Genomic_DNA"/>
</dbReference>
<reference evidence="2 3" key="1">
    <citation type="submission" date="2020-08" db="EMBL/GenBank/DDBJ databases">
        <title>Genomic Encyclopedia of Type Strains, Phase IV (KMG-V): Genome sequencing to study the core and pangenomes of soil and plant-associated prokaryotes.</title>
        <authorList>
            <person name="Whitman W."/>
        </authorList>
    </citation>
    <scope>NUCLEOTIDE SEQUENCE [LARGE SCALE GENOMIC DNA]</scope>
    <source>
        <strain evidence="2 3">X5P2</strain>
    </source>
</reference>
<proteinExistence type="predicted"/>
<feature type="domain" description="PhnB-like" evidence="1">
    <location>
        <begin position="7"/>
        <end position="120"/>
    </location>
</feature>
<comment type="caution">
    <text evidence="2">The sequence shown here is derived from an EMBL/GenBank/DDBJ whole genome shotgun (WGS) entry which is preliminary data.</text>
</comment>
<dbReference type="AlphaFoldDB" id="A0A9X0U6G3"/>
<dbReference type="RefSeq" id="WP_183978535.1">
    <property type="nucleotide sequence ID" value="NZ_JACHEB010000007.1"/>
</dbReference>
<dbReference type="Pfam" id="PF06983">
    <property type="entry name" value="3-dmu-9_3-mt"/>
    <property type="match status" value="1"/>
</dbReference>
<dbReference type="SUPFAM" id="SSF54593">
    <property type="entry name" value="Glyoxalase/Bleomycin resistance protein/Dihydroxybiphenyl dioxygenase"/>
    <property type="match status" value="1"/>
</dbReference>
<dbReference type="PANTHER" id="PTHR33990">
    <property type="entry name" value="PROTEIN YJDN-RELATED"/>
    <property type="match status" value="1"/>
</dbReference>
<dbReference type="InterPro" id="IPR029068">
    <property type="entry name" value="Glyas_Bleomycin-R_OHBP_Dase"/>
</dbReference>
<protein>
    <submittedName>
        <fullName evidence="2">3-demethylubiquinone-9 3-methyltransferase (Glyoxalase superfamily)</fullName>
    </submittedName>
</protein>
<evidence type="ECO:0000259" key="1">
    <source>
        <dbReference type="Pfam" id="PF06983"/>
    </source>
</evidence>
<sequence>MSSSLNKITPFLWFDNNAEAAAAFYLSIFPSGRKLEELRANEAGPGPKGSLLVVSIELEGQQVTFLNGGPSNKLSDAFSFVIRCDSQQEIDKYWAKLTEGGSETACGWLKDKFGVSWQVVPKNMTELVSNPGGMKAMMSMKKLDIAALEKAASQPQ</sequence>
<organism evidence="2 3">
    <name type="scientific">Tunturiibacter gelidiferens</name>
    <dbReference type="NCBI Taxonomy" id="3069689"/>
    <lineage>
        <taxon>Bacteria</taxon>
        <taxon>Pseudomonadati</taxon>
        <taxon>Acidobacteriota</taxon>
        <taxon>Terriglobia</taxon>
        <taxon>Terriglobales</taxon>
        <taxon>Acidobacteriaceae</taxon>
        <taxon>Tunturiibacter</taxon>
    </lineage>
</organism>
<dbReference type="InterPro" id="IPR028973">
    <property type="entry name" value="PhnB-like"/>
</dbReference>
<name>A0A9X0U6G3_9BACT</name>
<dbReference type="Proteomes" id="UP000535182">
    <property type="component" value="Unassembled WGS sequence"/>
</dbReference>